<dbReference type="Pfam" id="PF01522">
    <property type="entry name" value="Polysacc_deac_1"/>
    <property type="match status" value="1"/>
</dbReference>
<feature type="domain" description="NodB homology" evidence="4">
    <location>
        <begin position="49"/>
        <end position="269"/>
    </location>
</feature>
<dbReference type="AlphaFoldDB" id="A0A1H4E1C4"/>
<evidence type="ECO:0000256" key="2">
    <source>
        <dbReference type="ARBA" id="ARBA00022801"/>
    </source>
</evidence>
<dbReference type="GO" id="GO:0046872">
    <property type="term" value="F:metal ion binding"/>
    <property type="evidence" value="ECO:0007669"/>
    <property type="project" value="UniProtKB-KW"/>
</dbReference>
<evidence type="ECO:0000256" key="3">
    <source>
        <dbReference type="SAM" id="SignalP"/>
    </source>
</evidence>
<dbReference type="PANTHER" id="PTHR10587">
    <property type="entry name" value="GLYCOSYL TRANSFERASE-RELATED"/>
    <property type="match status" value="1"/>
</dbReference>
<dbReference type="InterPro" id="IPR011330">
    <property type="entry name" value="Glyco_hydro/deAcase_b/a-brl"/>
</dbReference>
<evidence type="ECO:0000313" key="6">
    <source>
        <dbReference type="Proteomes" id="UP000199002"/>
    </source>
</evidence>
<dbReference type="InterPro" id="IPR050248">
    <property type="entry name" value="Polysacc_deacetylase_ArnD"/>
</dbReference>
<accession>A0A1H4E1C4</accession>
<gene>
    <name evidence="5" type="ORF">SAMN05421875_12934</name>
</gene>
<dbReference type="InterPro" id="IPR002509">
    <property type="entry name" value="NODB_dom"/>
</dbReference>
<name>A0A1H4E1C4_9BURK</name>
<dbReference type="GO" id="GO:0005975">
    <property type="term" value="P:carbohydrate metabolic process"/>
    <property type="evidence" value="ECO:0007669"/>
    <property type="project" value="InterPro"/>
</dbReference>
<evidence type="ECO:0000313" key="5">
    <source>
        <dbReference type="EMBL" id="SEA78202.1"/>
    </source>
</evidence>
<dbReference type="CDD" id="cd10917">
    <property type="entry name" value="CE4_NodB_like_6s_7s"/>
    <property type="match status" value="1"/>
</dbReference>
<protein>
    <submittedName>
        <fullName evidence="5">Peptidoglycan/xylan/chitin deacetylase, PgdA/CDA1 family</fullName>
    </submittedName>
</protein>
<dbReference type="PROSITE" id="PS51677">
    <property type="entry name" value="NODB"/>
    <property type="match status" value="1"/>
</dbReference>
<keyword evidence="3" id="KW-0732">Signal</keyword>
<dbReference type="Gene3D" id="3.20.20.370">
    <property type="entry name" value="Glycoside hydrolase/deacetylase"/>
    <property type="match status" value="1"/>
</dbReference>
<dbReference type="GO" id="GO:0016020">
    <property type="term" value="C:membrane"/>
    <property type="evidence" value="ECO:0007669"/>
    <property type="project" value="TreeGrafter"/>
</dbReference>
<dbReference type="Proteomes" id="UP000199002">
    <property type="component" value="Unassembled WGS sequence"/>
</dbReference>
<keyword evidence="2" id="KW-0378">Hydrolase</keyword>
<sequence length="283" mass="30831">MAYGPCSTHRGDVMCGVVMRWLGRALNASILIAFSALPINANAQNDCKKPLYLTFDTGHMEVAPLIADVLQRQQVKVTFFAAQEPTKQGDGSLGSHWAAWWRARGGEGHAFASHTWNHVYWRADLGDAAAPAFRVRPSAGPRQGQEFTMGAPEYCEELARAADRLQALTGQKPLPLFRAPGGKTSPQLLASAKACGYTHVGWAPAGFLGDELPSEKFSNDALLRKALQGIRSGDILMAHLGIWSRKDAWAPAVLEPLIVGLKAKGFCFRTLREHPDYALGQVR</sequence>
<keyword evidence="1" id="KW-0479">Metal-binding</keyword>
<feature type="signal peptide" evidence="3">
    <location>
        <begin position="1"/>
        <end position="43"/>
    </location>
</feature>
<organism evidence="5 6">
    <name type="scientific">Acidovorax soli</name>
    <dbReference type="NCBI Taxonomy" id="592050"/>
    <lineage>
        <taxon>Bacteria</taxon>
        <taxon>Pseudomonadati</taxon>
        <taxon>Pseudomonadota</taxon>
        <taxon>Betaproteobacteria</taxon>
        <taxon>Burkholderiales</taxon>
        <taxon>Comamonadaceae</taxon>
        <taxon>Acidovorax</taxon>
    </lineage>
</organism>
<dbReference type="EMBL" id="FNQJ01000029">
    <property type="protein sequence ID" value="SEA78202.1"/>
    <property type="molecule type" value="Genomic_DNA"/>
</dbReference>
<feature type="chain" id="PRO_5011776829" evidence="3">
    <location>
        <begin position="44"/>
        <end position="283"/>
    </location>
</feature>
<evidence type="ECO:0000256" key="1">
    <source>
        <dbReference type="ARBA" id="ARBA00022723"/>
    </source>
</evidence>
<dbReference type="SUPFAM" id="SSF88713">
    <property type="entry name" value="Glycoside hydrolase/deacetylase"/>
    <property type="match status" value="1"/>
</dbReference>
<keyword evidence="6" id="KW-1185">Reference proteome</keyword>
<reference evidence="6" key="1">
    <citation type="submission" date="2016-10" db="EMBL/GenBank/DDBJ databases">
        <authorList>
            <person name="Varghese N."/>
            <person name="Submissions S."/>
        </authorList>
    </citation>
    <scope>NUCLEOTIDE SEQUENCE [LARGE SCALE GENOMIC DNA]</scope>
    <source>
        <strain evidence="6">DSM 25157</strain>
    </source>
</reference>
<dbReference type="PANTHER" id="PTHR10587:SF133">
    <property type="entry name" value="CHITIN DEACETYLASE 1-RELATED"/>
    <property type="match status" value="1"/>
</dbReference>
<evidence type="ECO:0000259" key="4">
    <source>
        <dbReference type="PROSITE" id="PS51677"/>
    </source>
</evidence>
<dbReference type="STRING" id="592050.SAMN05421875_12934"/>
<proteinExistence type="predicted"/>
<dbReference type="GO" id="GO:0016810">
    <property type="term" value="F:hydrolase activity, acting on carbon-nitrogen (but not peptide) bonds"/>
    <property type="evidence" value="ECO:0007669"/>
    <property type="project" value="InterPro"/>
</dbReference>